<dbReference type="Proteomes" id="UP000719412">
    <property type="component" value="Unassembled WGS sequence"/>
</dbReference>
<feature type="region of interest" description="Disordered" evidence="1">
    <location>
        <begin position="339"/>
        <end position="362"/>
    </location>
</feature>
<dbReference type="EMBL" id="JABDTM020025075">
    <property type="protein sequence ID" value="KAH0813641.1"/>
    <property type="molecule type" value="Genomic_DNA"/>
</dbReference>
<organism evidence="3 4">
    <name type="scientific">Tenebrio molitor</name>
    <name type="common">Yellow mealworm beetle</name>
    <dbReference type="NCBI Taxonomy" id="7067"/>
    <lineage>
        <taxon>Eukaryota</taxon>
        <taxon>Metazoa</taxon>
        <taxon>Ecdysozoa</taxon>
        <taxon>Arthropoda</taxon>
        <taxon>Hexapoda</taxon>
        <taxon>Insecta</taxon>
        <taxon>Pterygota</taxon>
        <taxon>Neoptera</taxon>
        <taxon>Endopterygota</taxon>
        <taxon>Coleoptera</taxon>
        <taxon>Polyphaga</taxon>
        <taxon>Cucujiformia</taxon>
        <taxon>Tenebrionidae</taxon>
        <taxon>Tenebrio</taxon>
    </lineage>
</organism>
<accession>A0A8J6HGB7</accession>
<dbReference type="GO" id="GO:0008023">
    <property type="term" value="C:transcription elongation factor complex"/>
    <property type="evidence" value="ECO:0007669"/>
    <property type="project" value="InterPro"/>
</dbReference>
<comment type="caution">
    <text evidence="3">The sequence shown here is derived from an EMBL/GenBank/DDBJ whole genome shotgun (WGS) entry which is preliminary data.</text>
</comment>
<feature type="domain" description="Little elongation complex subunit 2 C-terminal" evidence="2">
    <location>
        <begin position="373"/>
        <end position="588"/>
    </location>
</feature>
<dbReference type="PANTHER" id="PTHR14633">
    <property type="entry name" value="LITTLE ELONGATION COMPLEX SUBUNIT 2"/>
    <property type="match status" value="1"/>
</dbReference>
<evidence type="ECO:0000259" key="2">
    <source>
        <dbReference type="Pfam" id="PF10505"/>
    </source>
</evidence>
<gene>
    <name evidence="3" type="ORF">GEV33_009151</name>
</gene>
<sequence>MNEFVKLTWRKNVTDEDLEQHFLSEEAASDCYIFKSFNKPLRVQPKKKVKLHLAKEKHVPGLKYYHLIRRRSLLTKAQKRHCLAAVKLLQSGKKHDLLTEREKYGLKLYNECQPKILEENRNFLEHVKNIWMKHKDKRLRTKKGIYNYSWENLKRSIAKYLDYPQYYQEVCTVCLNYDESEATVDFQHVGLALETGTLARFAHPNLKEPTLLRLNVLQKISDSVLVNSKLPVSQDENIPKLLQNHKFDIVISSSGLKQIIDYTNTRTKWIIPVVVKEIEINNSDGGISKKKIVFVDKVLPKVNPSISDLNYYAYKRLLKLNFCQYEAFNYPFEETPIETETAVEPKESGEDNTEAPVAENTEDGSIVQTKNRTIHHNVNYRTWNVKKTTSQNTLMKNQIKDEEINLLVRCKLDACEDAEGGVLYPVVVRPKIEQQLQYGANVASKSELARDWTTLFFRLYSNLYRARIYSPMSEIISVEKCTIQKVFSEAVTQHDYKPILGLGVLQKVLSELVKLNCGNYILQHLPKHESFVSVMKQCDDDTANAFNLHAECEETGVDFQARQNWLPIDVNYILPAHENHNQIPAVFHGFDVDIAQGLNRKSVSIVVGAQRTNSLS</sequence>
<dbReference type="PANTHER" id="PTHR14633:SF3">
    <property type="entry name" value="LITTLE ELONGATION COMPLEX SUBUNIT 2"/>
    <property type="match status" value="1"/>
</dbReference>
<reference evidence="3" key="1">
    <citation type="journal article" date="2020" name="J Insects Food Feed">
        <title>The yellow mealworm (Tenebrio molitor) genome: a resource for the emerging insects as food and feed industry.</title>
        <authorList>
            <person name="Eriksson T."/>
            <person name="Andere A."/>
            <person name="Kelstrup H."/>
            <person name="Emery V."/>
            <person name="Picard C."/>
        </authorList>
    </citation>
    <scope>NUCLEOTIDE SEQUENCE</scope>
    <source>
        <strain evidence="3">Stoneville</strain>
        <tissue evidence="3">Whole head</tissue>
    </source>
</reference>
<keyword evidence="4" id="KW-1185">Reference proteome</keyword>
<dbReference type="GO" id="GO:0045945">
    <property type="term" value="P:positive regulation of transcription by RNA polymerase III"/>
    <property type="evidence" value="ECO:0007669"/>
    <property type="project" value="TreeGrafter"/>
</dbReference>
<evidence type="ECO:0000313" key="3">
    <source>
        <dbReference type="EMBL" id="KAH0813641.1"/>
    </source>
</evidence>
<dbReference type="AlphaFoldDB" id="A0A8J6HGB7"/>
<dbReference type="Pfam" id="PF10505">
    <property type="entry name" value="NARG2_C"/>
    <property type="match status" value="1"/>
</dbReference>
<evidence type="ECO:0000313" key="4">
    <source>
        <dbReference type="Proteomes" id="UP000719412"/>
    </source>
</evidence>
<evidence type="ECO:0000256" key="1">
    <source>
        <dbReference type="SAM" id="MobiDB-lite"/>
    </source>
</evidence>
<dbReference type="GO" id="GO:0042795">
    <property type="term" value="P:snRNA transcription by RNA polymerase II"/>
    <property type="evidence" value="ECO:0007669"/>
    <property type="project" value="TreeGrafter"/>
</dbReference>
<dbReference type="GO" id="GO:0042796">
    <property type="term" value="P:snRNA transcription by RNA polymerase III"/>
    <property type="evidence" value="ECO:0007669"/>
    <property type="project" value="TreeGrafter"/>
</dbReference>
<proteinExistence type="predicted"/>
<name>A0A8J6HGB7_TENMO</name>
<dbReference type="InterPro" id="IPR019535">
    <property type="entry name" value="ICE2_C"/>
</dbReference>
<reference evidence="3" key="2">
    <citation type="submission" date="2021-08" db="EMBL/GenBank/DDBJ databases">
        <authorList>
            <person name="Eriksson T."/>
        </authorList>
    </citation>
    <scope>NUCLEOTIDE SEQUENCE</scope>
    <source>
        <strain evidence="3">Stoneville</strain>
        <tissue evidence="3">Whole head</tissue>
    </source>
</reference>
<protein>
    <recommendedName>
        <fullName evidence="2">Little elongation complex subunit 2 C-terminal domain-containing protein</fullName>
    </recommendedName>
</protein>